<keyword evidence="4 6" id="KW-1133">Transmembrane helix</keyword>
<dbReference type="SUPFAM" id="SSF82866">
    <property type="entry name" value="Multidrug efflux transporter AcrB transmembrane domain"/>
    <property type="match status" value="2"/>
</dbReference>
<feature type="transmembrane region" description="Helical" evidence="6">
    <location>
        <begin position="216"/>
        <end position="238"/>
    </location>
</feature>
<feature type="transmembrane region" description="Helical" evidence="6">
    <location>
        <begin position="627"/>
        <end position="646"/>
    </location>
</feature>
<sequence length="806" mass="88632">MADVRKSIATFVFRHRILVTGVVAALTVFFAAGLPNVTIKTIFSDLLPVGHPFAETFRDHPNFGNPLTVSIMVKRKDGDIYSTETLQKVWDLTRDIDLAPAVDHDQVLSITTPKARYAEATPFGIDMRPLMGDEVPQTAEGIADFKTRVNRSPNVRGFLVSPDGSATLVQATFIEQNLDYGETFEFVQNLVEEARDENHEIHAAGQPMLTGWVYRYQFQMLLIFGVTLAALFIALFLYMRNVAGVVTPFITGVVSAIWGFGFVGWLDLAVEPLLLLVPLLLVARAFSHTVQYIERFYEILAVVKDKDRAGEIALRVMMGPGTLGIITDAAAILLIIIAPVPAMQRFALFCGFWAMILIPTSLFLAPLILSALPLPRNLSDIVDRDGGGGGIHRVMAKFLGGVAALTYGRKAIPTGIAMVIFGAVTATIGWQIKVGNPVEGSSLLWHDSEFNVAVRQINNFFPGVNTLEIVLESKEVGEGSLERTARKAETVHTMLTLQDYMERAPDAPRATLSFADYLGASVRLYNGGDPRWVPLGFEDSDTQAAASASMMGSGPKAFSHVVDMKQQNATVSFWYKDNKQETVDDALRHAREAVEKVGVEHENFIVRLGSGTIALQQAVNDTVEANYWEIVLFLNLMMFVLASFAFKSFIAALILLVPVNMSNFVIVASMSLMGVGLDINSVLVAAVGVGVGIDYGIYLLARIVEEYDNQEGDFGRIIHEAVTTTGRAIAFTATIMLIGIMPWYFLSGLKFLADMGLLLGLVMLINMMMSLLVLPLLIWFIKPKFVQRNDLIVCEHVDLSRYQQEG</sequence>
<feature type="domain" description="Membrane transport protein MMPL" evidence="7">
    <location>
        <begin position="447"/>
        <end position="779"/>
    </location>
</feature>
<comment type="subcellular location">
    <subcellularLocation>
        <location evidence="1">Cell membrane</location>
        <topology evidence="1">Multi-pass membrane protein</topology>
    </subcellularLocation>
</comment>
<name>A0ABU3BZ30_9GAMM</name>
<feature type="transmembrane region" description="Helical" evidence="6">
    <location>
        <begin position="725"/>
        <end position="745"/>
    </location>
</feature>
<proteinExistence type="predicted"/>
<evidence type="ECO:0000256" key="3">
    <source>
        <dbReference type="ARBA" id="ARBA00022692"/>
    </source>
</evidence>
<dbReference type="InterPro" id="IPR004869">
    <property type="entry name" value="MMPL_dom"/>
</dbReference>
<feature type="transmembrane region" description="Helical" evidence="6">
    <location>
        <begin position="346"/>
        <end position="369"/>
    </location>
</feature>
<evidence type="ECO:0000256" key="1">
    <source>
        <dbReference type="ARBA" id="ARBA00004651"/>
    </source>
</evidence>
<comment type="caution">
    <text evidence="8">The sequence shown here is derived from an EMBL/GenBank/DDBJ whole genome shotgun (WGS) entry which is preliminary data.</text>
</comment>
<gene>
    <name evidence="8" type="ORF">RM532_06345</name>
</gene>
<feature type="transmembrane region" description="Helical" evidence="6">
    <location>
        <begin position="314"/>
        <end position="340"/>
    </location>
</feature>
<accession>A0ABU3BZ30</accession>
<dbReference type="RefSeq" id="WP_311652359.1">
    <property type="nucleotide sequence ID" value="NZ_JAVRIB010000005.1"/>
</dbReference>
<evidence type="ECO:0000259" key="7">
    <source>
        <dbReference type="Pfam" id="PF03176"/>
    </source>
</evidence>
<protein>
    <submittedName>
        <fullName evidence="8">MMPL family transporter</fullName>
    </submittedName>
</protein>
<dbReference type="Gene3D" id="1.20.1640.10">
    <property type="entry name" value="Multidrug efflux transporter AcrB transmembrane domain"/>
    <property type="match status" value="2"/>
</dbReference>
<organism evidence="8 9">
    <name type="scientific">Spectribacter hydrogenoxidans</name>
    <dbReference type="NCBI Taxonomy" id="3075608"/>
    <lineage>
        <taxon>Bacteria</taxon>
        <taxon>Pseudomonadati</taxon>
        <taxon>Pseudomonadota</taxon>
        <taxon>Gammaproteobacteria</taxon>
        <taxon>Salinisphaerales</taxon>
        <taxon>Salinisphaeraceae</taxon>
        <taxon>Spectribacter</taxon>
    </lineage>
</organism>
<dbReference type="Pfam" id="PF03176">
    <property type="entry name" value="MMPL"/>
    <property type="match status" value="2"/>
</dbReference>
<keyword evidence="2" id="KW-1003">Cell membrane</keyword>
<evidence type="ECO:0000256" key="6">
    <source>
        <dbReference type="SAM" id="Phobius"/>
    </source>
</evidence>
<reference evidence="8 9" key="1">
    <citation type="submission" date="2023-09" db="EMBL/GenBank/DDBJ databases">
        <authorList>
            <person name="Rey-Velasco X."/>
        </authorList>
    </citation>
    <scope>NUCLEOTIDE SEQUENCE [LARGE SCALE GENOMIC DNA]</scope>
    <source>
        <strain evidence="8 9">W335</strain>
    </source>
</reference>
<keyword evidence="3 6" id="KW-0812">Transmembrane</keyword>
<feature type="transmembrane region" description="Helical" evidence="6">
    <location>
        <begin position="411"/>
        <end position="432"/>
    </location>
</feature>
<evidence type="ECO:0000256" key="2">
    <source>
        <dbReference type="ARBA" id="ARBA00022475"/>
    </source>
</evidence>
<evidence type="ECO:0000256" key="4">
    <source>
        <dbReference type="ARBA" id="ARBA00022989"/>
    </source>
</evidence>
<feature type="transmembrane region" description="Helical" evidence="6">
    <location>
        <begin position="757"/>
        <end position="781"/>
    </location>
</feature>
<keyword evidence="5 6" id="KW-0472">Membrane</keyword>
<feature type="transmembrane region" description="Helical" evidence="6">
    <location>
        <begin position="682"/>
        <end position="704"/>
    </location>
</feature>
<feature type="domain" description="Membrane transport protein MMPL" evidence="7">
    <location>
        <begin position="143"/>
        <end position="340"/>
    </location>
</feature>
<dbReference type="PANTHER" id="PTHR33406">
    <property type="entry name" value="MEMBRANE PROTEIN MJ1562-RELATED"/>
    <property type="match status" value="1"/>
</dbReference>
<evidence type="ECO:0000313" key="8">
    <source>
        <dbReference type="EMBL" id="MDT0634572.1"/>
    </source>
</evidence>
<feature type="transmembrane region" description="Helical" evidence="6">
    <location>
        <begin position="245"/>
        <end position="266"/>
    </location>
</feature>
<dbReference type="EMBL" id="JAVRIB010000005">
    <property type="protein sequence ID" value="MDT0634572.1"/>
    <property type="molecule type" value="Genomic_DNA"/>
</dbReference>
<evidence type="ECO:0000256" key="5">
    <source>
        <dbReference type="ARBA" id="ARBA00023136"/>
    </source>
</evidence>
<evidence type="ECO:0000313" key="9">
    <source>
        <dbReference type="Proteomes" id="UP001251857"/>
    </source>
</evidence>
<dbReference type="Proteomes" id="UP001251857">
    <property type="component" value="Unassembled WGS sequence"/>
</dbReference>
<dbReference type="InterPro" id="IPR050545">
    <property type="entry name" value="Mycobact_MmpL"/>
</dbReference>
<dbReference type="PANTHER" id="PTHR33406:SF10">
    <property type="entry name" value="SSD DOMAIN-CONTAINING PROTEIN"/>
    <property type="match status" value="1"/>
</dbReference>
<keyword evidence="9" id="KW-1185">Reference proteome</keyword>